<feature type="domain" description="DUF7344" evidence="3">
    <location>
        <begin position="33"/>
        <end position="112"/>
    </location>
</feature>
<dbReference type="GeneID" id="55594591"/>
<dbReference type="AlphaFoldDB" id="A0A7D3YES5"/>
<evidence type="ECO:0000313" key="5">
    <source>
        <dbReference type="Proteomes" id="UP000505020"/>
    </source>
</evidence>
<dbReference type="Pfam" id="PF24035">
    <property type="entry name" value="DUF7344"/>
    <property type="match status" value="1"/>
</dbReference>
<proteinExistence type="predicted"/>
<evidence type="ECO:0000259" key="3">
    <source>
        <dbReference type="Pfam" id="PF24035"/>
    </source>
</evidence>
<evidence type="ECO:0000256" key="1">
    <source>
        <dbReference type="SAM" id="MobiDB-lite"/>
    </source>
</evidence>
<sequence>MTPQPTGPEVSLADGEGGPRAEDDAGPSRDEVFTALSNARRRNVIKYLKRNGSEARVRDIAEQLAAWENDVGINEVTYKQRKRVYTALHQSHLPKLSDSGFIDYEADRGLVSLTEDSRQLEMYLEVVSENDILWSEYYVGLAVVCGLLAAAAWAGTVPFDAVSGYAYAVLFAGIFGVSGLLHRLSTKRNRLG</sequence>
<feature type="transmembrane region" description="Helical" evidence="2">
    <location>
        <begin position="162"/>
        <end position="181"/>
    </location>
</feature>
<dbReference type="EMBL" id="CP053941">
    <property type="protein sequence ID" value="QKG92470.1"/>
    <property type="molecule type" value="Genomic_DNA"/>
</dbReference>
<dbReference type="InterPro" id="IPR055768">
    <property type="entry name" value="DUF7344"/>
</dbReference>
<keyword evidence="2" id="KW-1133">Transmembrane helix</keyword>
<reference evidence="4 5" key="1">
    <citation type="submission" date="2020-05" db="EMBL/GenBank/DDBJ databases">
        <title>Halorubrum RHB-C sp.nov., an extremely halophilic archaeon isolated from solar salt farm.</title>
        <authorList>
            <person name="Ho H."/>
            <person name="Danganan R.E."/>
            <person name="Dedeles G.R."/>
            <person name="Kim S.-G."/>
        </authorList>
    </citation>
    <scope>NUCLEOTIDE SEQUENCE [LARGE SCALE GENOMIC DNA]</scope>
    <source>
        <strain evidence="4 5">RHB-C</strain>
    </source>
</reference>
<gene>
    <name evidence="4" type="ORF">HPS36_06275</name>
</gene>
<dbReference type="RefSeq" id="WP_173229189.1">
    <property type="nucleotide sequence ID" value="NZ_CP053941.1"/>
</dbReference>
<accession>A0A7D3YES5</accession>
<evidence type="ECO:0000313" key="4">
    <source>
        <dbReference type="EMBL" id="QKG92470.1"/>
    </source>
</evidence>
<keyword evidence="2" id="KW-0812">Transmembrane</keyword>
<name>A0A7D3YES5_9EURY</name>
<evidence type="ECO:0000256" key="2">
    <source>
        <dbReference type="SAM" id="Phobius"/>
    </source>
</evidence>
<protein>
    <recommendedName>
        <fullName evidence="3">DUF7344 domain-containing protein</fullName>
    </recommendedName>
</protein>
<organism evidence="4 5">
    <name type="scientific">Halorubrum salinarum</name>
    <dbReference type="NCBI Taxonomy" id="2739057"/>
    <lineage>
        <taxon>Archaea</taxon>
        <taxon>Methanobacteriati</taxon>
        <taxon>Methanobacteriota</taxon>
        <taxon>Stenosarchaea group</taxon>
        <taxon>Halobacteria</taxon>
        <taxon>Halobacteriales</taxon>
        <taxon>Haloferacaceae</taxon>
        <taxon>Halorubrum</taxon>
    </lineage>
</organism>
<dbReference type="InterPro" id="IPR036388">
    <property type="entry name" value="WH-like_DNA-bd_sf"/>
</dbReference>
<feature type="region of interest" description="Disordered" evidence="1">
    <location>
        <begin position="1"/>
        <end position="29"/>
    </location>
</feature>
<feature type="transmembrane region" description="Helical" evidence="2">
    <location>
        <begin position="137"/>
        <end position="156"/>
    </location>
</feature>
<dbReference type="Gene3D" id="1.10.10.10">
    <property type="entry name" value="Winged helix-like DNA-binding domain superfamily/Winged helix DNA-binding domain"/>
    <property type="match status" value="1"/>
</dbReference>
<dbReference type="KEGG" id="hsai:HPS36_06275"/>
<feature type="compositionally biased region" description="Basic and acidic residues" evidence="1">
    <location>
        <begin position="17"/>
        <end position="29"/>
    </location>
</feature>
<keyword evidence="2" id="KW-0472">Membrane</keyword>
<keyword evidence="5" id="KW-1185">Reference proteome</keyword>
<dbReference type="Proteomes" id="UP000505020">
    <property type="component" value="Chromosome"/>
</dbReference>